<keyword evidence="3 9" id="KW-1003">Cell membrane</keyword>
<reference evidence="12" key="1">
    <citation type="submission" date="2016-10" db="EMBL/GenBank/DDBJ databases">
        <authorList>
            <person name="Varghese N."/>
            <person name="Submissions S."/>
        </authorList>
    </citation>
    <scope>NUCLEOTIDE SEQUENCE [LARGE SCALE GENOMIC DNA]</scope>
    <source>
        <strain evidence="12">DSM 16995</strain>
    </source>
</reference>
<keyword evidence="7 9" id="KW-0811">Translocation</keyword>
<evidence type="ECO:0000256" key="7">
    <source>
        <dbReference type="ARBA" id="ARBA00023010"/>
    </source>
</evidence>
<evidence type="ECO:0000256" key="2">
    <source>
        <dbReference type="ARBA" id="ARBA00022448"/>
    </source>
</evidence>
<comment type="function">
    <text evidence="9">Part of the twin-arginine translocation (Tat) system that transports large folded proteins containing a characteristic twin-arginine motif in their signal peptide across membranes. TatA could form the protein-conducting channel of the Tat system.</text>
</comment>
<dbReference type="RefSeq" id="WP_092161020.1">
    <property type="nucleotide sequence ID" value="NZ_FNGA01000003.1"/>
</dbReference>
<accession>A0A1G9HJ70</accession>
<feature type="transmembrane region" description="Helical" evidence="9">
    <location>
        <begin position="6"/>
        <end position="22"/>
    </location>
</feature>
<gene>
    <name evidence="9" type="primary">tatA</name>
    <name evidence="11" type="ORF">SAMN05660337_2190</name>
</gene>
<dbReference type="InterPro" id="IPR006312">
    <property type="entry name" value="TatA/E"/>
</dbReference>
<comment type="subcellular location">
    <subcellularLocation>
        <location evidence="1 9">Cell membrane</location>
        <topology evidence="1 9">Single-pass membrane protein</topology>
    </subcellularLocation>
</comment>
<dbReference type="InterPro" id="IPR003369">
    <property type="entry name" value="TatA/B/E"/>
</dbReference>
<dbReference type="Pfam" id="PF02416">
    <property type="entry name" value="TatA_B_E"/>
    <property type="match status" value="1"/>
</dbReference>
<evidence type="ECO:0000256" key="6">
    <source>
        <dbReference type="ARBA" id="ARBA00022989"/>
    </source>
</evidence>
<dbReference type="NCBIfam" id="TIGR01411">
    <property type="entry name" value="tatAE"/>
    <property type="match status" value="1"/>
</dbReference>
<sequence length="63" mass="6788">MFGLGITEILLILGIIILIFGAKKLPEVGSGLGRAIQNFKRASSESDEIDVTPSKDKDKDKEA</sequence>
<evidence type="ECO:0000313" key="11">
    <source>
        <dbReference type="EMBL" id="SDL12969.1"/>
    </source>
</evidence>
<keyword evidence="8 9" id="KW-0472">Membrane</keyword>
<evidence type="ECO:0000256" key="5">
    <source>
        <dbReference type="ARBA" id="ARBA00022927"/>
    </source>
</evidence>
<keyword evidence="6 9" id="KW-1133">Transmembrane helix</keyword>
<dbReference type="AlphaFoldDB" id="A0A1G9HJ70"/>
<evidence type="ECO:0000313" key="12">
    <source>
        <dbReference type="Proteomes" id="UP000199053"/>
    </source>
</evidence>
<name>A0A1G9HJ70_9BACT</name>
<dbReference type="OrthoDB" id="9813726at2"/>
<dbReference type="Gene3D" id="1.20.5.3310">
    <property type="match status" value="1"/>
</dbReference>
<evidence type="ECO:0000256" key="8">
    <source>
        <dbReference type="ARBA" id="ARBA00023136"/>
    </source>
</evidence>
<protein>
    <recommendedName>
        <fullName evidence="9">Sec-independent protein translocase protein TatA</fullName>
    </recommendedName>
</protein>
<comment type="subunit">
    <text evidence="9">Forms a complex with TatC.</text>
</comment>
<evidence type="ECO:0000256" key="4">
    <source>
        <dbReference type="ARBA" id="ARBA00022692"/>
    </source>
</evidence>
<comment type="similarity">
    <text evidence="9">Belongs to the TatA/E family.</text>
</comment>
<dbReference type="HAMAP" id="MF_00236">
    <property type="entry name" value="TatA_E"/>
    <property type="match status" value="1"/>
</dbReference>
<dbReference type="PANTHER" id="PTHR42982">
    <property type="entry name" value="SEC-INDEPENDENT PROTEIN TRANSLOCASE PROTEIN TATA"/>
    <property type="match status" value="1"/>
</dbReference>
<dbReference type="STRING" id="246191.SAMN05660337_2190"/>
<evidence type="ECO:0000256" key="3">
    <source>
        <dbReference type="ARBA" id="ARBA00022475"/>
    </source>
</evidence>
<keyword evidence="2 9" id="KW-0813">Transport</keyword>
<dbReference type="PANTHER" id="PTHR42982:SF1">
    <property type="entry name" value="SEC-INDEPENDENT PROTEIN TRANSLOCASE PROTEIN TATA"/>
    <property type="match status" value="1"/>
</dbReference>
<keyword evidence="12" id="KW-1185">Reference proteome</keyword>
<evidence type="ECO:0000256" key="9">
    <source>
        <dbReference type="HAMAP-Rule" id="MF_00236"/>
    </source>
</evidence>
<feature type="compositionally biased region" description="Basic and acidic residues" evidence="10">
    <location>
        <begin position="53"/>
        <end position="63"/>
    </location>
</feature>
<feature type="region of interest" description="Disordered" evidence="10">
    <location>
        <begin position="42"/>
        <end position="63"/>
    </location>
</feature>
<organism evidence="11 12">
    <name type="scientific">Maridesulfovibrio ferrireducens</name>
    <dbReference type="NCBI Taxonomy" id="246191"/>
    <lineage>
        <taxon>Bacteria</taxon>
        <taxon>Pseudomonadati</taxon>
        <taxon>Thermodesulfobacteriota</taxon>
        <taxon>Desulfovibrionia</taxon>
        <taxon>Desulfovibrionales</taxon>
        <taxon>Desulfovibrionaceae</taxon>
        <taxon>Maridesulfovibrio</taxon>
    </lineage>
</organism>
<proteinExistence type="inferred from homology"/>
<dbReference type="GO" id="GO:0033281">
    <property type="term" value="C:TAT protein transport complex"/>
    <property type="evidence" value="ECO:0007669"/>
    <property type="project" value="UniProtKB-UniRule"/>
</dbReference>
<keyword evidence="4 9" id="KW-0812">Transmembrane</keyword>
<dbReference type="Proteomes" id="UP000199053">
    <property type="component" value="Unassembled WGS sequence"/>
</dbReference>
<evidence type="ECO:0000256" key="10">
    <source>
        <dbReference type="SAM" id="MobiDB-lite"/>
    </source>
</evidence>
<dbReference type="GO" id="GO:0043953">
    <property type="term" value="P:protein transport by the Tat complex"/>
    <property type="evidence" value="ECO:0007669"/>
    <property type="project" value="UniProtKB-UniRule"/>
</dbReference>
<dbReference type="EMBL" id="FNGA01000003">
    <property type="protein sequence ID" value="SDL12969.1"/>
    <property type="molecule type" value="Genomic_DNA"/>
</dbReference>
<dbReference type="GO" id="GO:0008320">
    <property type="term" value="F:protein transmembrane transporter activity"/>
    <property type="evidence" value="ECO:0007669"/>
    <property type="project" value="UniProtKB-UniRule"/>
</dbReference>
<evidence type="ECO:0000256" key="1">
    <source>
        <dbReference type="ARBA" id="ARBA00004162"/>
    </source>
</evidence>
<keyword evidence="5 9" id="KW-0653">Protein transport</keyword>